<evidence type="ECO:0000313" key="2">
    <source>
        <dbReference type="Proteomes" id="UP000278062"/>
    </source>
</evidence>
<comment type="caution">
    <text evidence="1">The sequence shown here is derived from an EMBL/GenBank/DDBJ whole genome shotgun (WGS) entry which is preliminary data.</text>
</comment>
<organism evidence="1 2">
    <name type="scientific">Pseudomonas syringae pv. apii</name>
    <dbReference type="NCBI Taxonomy" id="81036"/>
    <lineage>
        <taxon>Bacteria</taxon>
        <taxon>Pseudomonadati</taxon>
        <taxon>Pseudomonadota</taxon>
        <taxon>Gammaproteobacteria</taxon>
        <taxon>Pseudomonadales</taxon>
        <taxon>Pseudomonadaceae</taxon>
        <taxon>Pseudomonas</taxon>
    </lineage>
</organism>
<proteinExistence type="predicted"/>
<protein>
    <submittedName>
        <fullName evidence="1">Uncharacterized protein</fullName>
    </submittedName>
</protein>
<dbReference type="AlphaFoldDB" id="A0A0P9IYJ5"/>
<sequence length="37" mass="4261">MLGEIETIKVTMGIYKHGLKNNYIVWVGRSDLRAPTR</sequence>
<evidence type="ECO:0000313" key="1">
    <source>
        <dbReference type="EMBL" id="RMO00338.1"/>
    </source>
</evidence>
<dbReference type="Proteomes" id="UP000278062">
    <property type="component" value="Unassembled WGS sequence"/>
</dbReference>
<accession>A0A0P9IYJ5</accession>
<gene>
    <name evidence="1" type="ORF">ALQ49_101604</name>
</gene>
<dbReference type="EMBL" id="RBPL01000038">
    <property type="protein sequence ID" value="RMO00338.1"/>
    <property type="molecule type" value="Genomic_DNA"/>
</dbReference>
<name>A0A0P9IYJ5_9PSED</name>
<reference evidence="1 2" key="1">
    <citation type="submission" date="2018-08" db="EMBL/GenBank/DDBJ databases">
        <title>Recombination of ecologically and evolutionarily significant loci maintains genetic cohesion in the Pseudomonas syringae species complex.</title>
        <authorList>
            <person name="Dillon M."/>
            <person name="Thakur S."/>
            <person name="Almeida R.N.D."/>
            <person name="Weir B.S."/>
            <person name="Guttman D.S."/>
        </authorList>
    </citation>
    <scope>NUCLEOTIDE SEQUENCE [LARGE SCALE GENOMIC DNA]</scope>
    <source>
        <strain evidence="1 2">1089_5</strain>
    </source>
</reference>